<evidence type="ECO:0000313" key="2">
    <source>
        <dbReference type="Proteomes" id="UP001597365"/>
    </source>
</evidence>
<reference evidence="2" key="1">
    <citation type="journal article" date="2019" name="Int. J. Syst. Evol. Microbiol.">
        <title>The Global Catalogue of Microorganisms (GCM) 10K type strain sequencing project: providing services to taxonomists for standard genome sequencing and annotation.</title>
        <authorList>
            <consortium name="The Broad Institute Genomics Platform"/>
            <consortium name="The Broad Institute Genome Sequencing Center for Infectious Disease"/>
            <person name="Wu L."/>
            <person name="Ma J."/>
        </authorList>
    </citation>
    <scope>NUCLEOTIDE SEQUENCE [LARGE SCALE GENOMIC DNA]</scope>
    <source>
        <strain evidence="2">CGMCC 4.7455</strain>
    </source>
</reference>
<dbReference type="RefSeq" id="WP_380898947.1">
    <property type="nucleotide sequence ID" value="NZ_JBHUFU010000004.1"/>
</dbReference>
<protein>
    <submittedName>
        <fullName evidence="1">Uncharacterized protein</fullName>
    </submittedName>
</protein>
<name>A0ABW4PGS1_9ACTN</name>
<dbReference type="Pfam" id="PF21790">
    <property type="entry name" value="OGG"/>
    <property type="match status" value="1"/>
</dbReference>
<keyword evidence="2" id="KW-1185">Reference proteome</keyword>
<gene>
    <name evidence="1" type="ORF">ACFSJS_09665</name>
</gene>
<comment type="caution">
    <text evidence="1">The sequence shown here is derived from an EMBL/GenBank/DDBJ whole genome shotgun (WGS) entry which is preliminary data.</text>
</comment>
<sequence>MVHRRARLLTRTTATDIDTRLATALQTLHEREFVAAYYAFNNDHWIPHLGPAFFTKVLYFAGHDTPTGPHRPLILDSVVSRALRACKMTDARWPTSGWTTPQYEQYLTIVHDIAHRNDVLPDQVEAALFSHGKAIP</sequence>
<accession>A0ABW4PGS1</accession>
<evidence type="ECO:0000313" key="1">
    <source>
        <dbReference type="EMBL" id="MFD1829931.1"/>
    </source>
</evidence>
<proteinExistence type="predicted"/>
<dbReference type="InterPro" id="IPR048868">
    <property type="entry name" value="OGG-like_put"/>
</dbReference>
<organism evidence="1 2">
    <name type="scientific">Streptomyces desertarenae</name>
    <dbReference type="NCBI Taxonomy" id="2666184"/>
    <lineage>
        <taxon>Bacteria</taxon>
        <taxon>Bacillati</taxon>
        <taxon>Actinomycetota</taxon>
        <taxon>Actinomycetes</taxon>
        <taxon>Kitasatosporales</taxon>
        <taxon>Streptomycetaceae</taxon>
        <taxon>Streptomyces</taxon>
    </lineage>
</organism>
<dbReference type="Proteomes" id="UP001597365">
    <property type="component" value="Unassembled WGS sequence"/>
</dbReference>
<dbReference type="EMBL" id="JBHUFU010000004">
    <property type="protein sequence ID" value="MFD1829931.1"/>
    <property type="molecule type" value="Genomic_DNA"/>
</dbReference>